<dbReference type="EMBL" id="BGPR01061689">
    <property type="protein sequence ID" value="GBO37316.1"/>
    <property type="molecule type" value="Genomic_DNA"/>
</dbReference>
<dbReference type="Proteomes" id="UP000499080">
    <property type="component" value="Unassembled WGS sequence"/>
</dbReference>
<keyword evidence="3" id="KW-1185">Reference proteome</keyword>
<reference evidence="1 3" key="1">
    <citation type="journal article" date="2019" name="Sci. Rep.">
        <title>Orb-weaving spider Araneus ventricosus genome elucidates the spidroin gene catalogue.</title>
        <authorList>
            <person name="Kono N."/>
            <person name="Nakamura H."/>
            <person name="Ohtoshi R."/>
            <person name="Moran D.A.P."/>
            <person name="Shinohara A."/>
            <person name="Yoshida Y."/>
            <person name="Fujiwara M."/>
            <person name="Mori M."/>
            <person name="Tomita M."/>
            <person name="Arakawa K."/>
        </authorList>
    </citation>
    <scope>NUCLEOTIDE SEQUENCE [LARGE SCALE GENOMIC DNA]</scope>
</reference>
<accession>A0A4Y2WKY7</accession>
<comment type="caution">
    <text evidence="1">The sequence shown here is derived from an EMBL/GenBank/DDBJ whole genome shotgun (WGS) entry which is preliminary data.</text>
</comment>
<gene>
    <name evidence="1" type="ORF">AVEN_167780_1</name>
    <name evidence="2" type="ORF">AVEN_172610_1</name>
</gene>
<dbReference type="EMBL" id="BGPR01061690">
    <property type="protein sequence ID" value="GBO37317.1"/>
    <property type="molecule type" value="Genomic_DNA"/>
</dbReference>
<evidence type="ECO:0000313" key="2">
    <source>
        <dbReference type="EMBL" id="GBO37317.1"/>
    </source>
</evidence>
<evidence type="ECO:0000313" key="3">
    <source>
        <dbReference type="Proteomes" id="UP000499080"/>
    </source>
</evidence>
<name>A0A4Y2WKY7_ARAVE</name>
<dbReference type="AlphaFoldDB" id="A0A4Y2WKY7"/>
<protein>
    <submittedName>
        <fullName evidence="1">Uncharacterized protein</fullName>
    </submittedName>
</protein>
<evidence type="ECO:0000313" key="1">
    <source>
        <dbReference type="EMBL" id="GBO37316.1"/>
    </source>
</evidence>
<organism evidence="1 3">
    <name type="scientific">Araneus ventricosus</name>
    <name type="common">Orbweaver spider</name>
    <name type="synonym">Epeira ventricosa</name>
    <dbReference type="NCBI Taxonomy" id="182803"/>
    <lineage>
        <taxon>Eukaryota</taxon>
        <taxon>Metazoa</taxon>
        <taxon>Ecdysozoa</taxon>
        <taxon>Arthropoda</taxon>
        <taxon>Chelicerata</taxon>
        <taxon>Arachnida</taxon>
        <taxon>Araneae</taxon>
        <taxon>Araneomorphae</taxon>
        <taxon>Entelegynae</taxon>
        <taxon>Araneoidea</taxon>
        <taxon>Araneidae</taxon>
        <taxon>Araneus</taxon>
    </lineage>
</organism>
<sequence length="87" mass="9644">MSGVNRFRSLSMRVRRSSKLRGNGGTYTLSFTKPYKKKSRGVMSGDLGSQGSITLLFAPKWPIHRLGITLFRDSRTSRFQCGGAPSC</sequence>
<proteinExistence type="predicted"/>